<dbReference type="SMART" id="SM00054">
    <property type="entry name" value="EFh"/>
    <property type="match status" value="4"/>
</dbReference>
<dbReference type="InterPro" id="IPR018247">
    <property type="entry name" value="EF_Hand_1_Ca_BS"/>
</dbReference>
<feature type="domain" description="EF-hand" evidence="3">
    <location>
        <begin position="63"/>
        <end position="98"/>
    </location>
</feature>
<evidence type="ECO:0000256" key="2">
    <source>
        <dbReference type="ARBA" id="ARBA00022837"/>
    </source>
</evidence>
<dbReference type="PROSITE" id="PS50222">
    <property type="entry name" value="EF_HAND_2"/>
    <property type="match status" value="3"/>
</dbReference>
<reference evidence="4 5" key="1">
    <citation type="submission" date="2021-05" db="EMBL/GenBank/DDBJ databases">
        <title>Genome Assembly of Synthetic Allotetraploid Brassica napus Reveals Homoeologous Exchanges between Subgenomes.</title>
        <authorList>
            <person name="Davis J.T."/>
        </authorList>
    </citation>
    <scope>NUCLEOTIDE SEQUENCE [LARGE SCALE GENOMIC DNA]</scope>
    <source>
        <strain evidence="5">cv. Da-Ae</strain>
        <tissue evidence="4">Seedling</tissue>
    </source>
</reference>
<evidence type="ECO:0000313" key="5">
    <source>
        <dbReference type="Proteomes" id="UP000824890"/>
    </source>
</evidence>
<keyword evidence="5" id="KW-1185">Reference proteome</keyword>
<dbReference type="SUPFAM" id="SSF47473">
    <property type="entry name" value="EF-hand"/>
    <property type="match status" value="1"/>
</dbReference>
<protein>
    <recommendedName>
        <fullName evidence="3">EF-hand domain-containing protein</fullName>
    </recommendedName>
</protein>
<feature type="domain" description="EF-hand" evidence="3">
    <location>
        <begin position="100"/>
        <end position="135"/>
    </location>
</feature>
<dbReference type="InterPro" id="IPR011992">
    <property type="entry name" value="EF-hand-dom_pair"/>
</dbReference>
<dbReference type="Pfam" id="PF13499">
    <property type="entry name" value="EF-hand_7"/>
    <property type="match status" value="2"/>
</dbReference>
<sequence>KTMEDTALTKDQIIEIKEVFCLLDKDGDVYVWVTYILFFWNPVTGRITVEELLTVIRWLDQNPTEQELHDIITEIDSDSNATIEFAEFLNLMTNKLQENDAEEELKEVFKVFDKDQNGYISASEVRDFFNLLSHVMINLGEKLTDEEVEQMIKEADLDGDGQVNYDEFVKMMINIG</sequence>
<gene>
    <name evidence="4" type="ORF">HID58_029249</name>
</gene>
<dbReference type="InterPro" id="IPR002048">
    <property type="entry name" value="EF_hand_dom"/>
</dbReference>
<evidence type="ECO:0000256" key="1">
    <source>
        <dbReference type="ARBA" id="ARBA00022737"/>
    </source>
</evidence>
<dbReference type="PANTHER" id="PTHR23048:SF0">
    <property type="entry name" value="CALMODULIN LIKE 3"/>
    <property type="match status" value="1"/>
</dbReference>
<comment type="caution">
    <text evidence="4">The sequence shown here is derived from an EMBL/GenBank/DDBJ whole genome shotgun (WGS) entry which is preliminary data.</text>
</comment>
<dbReference type="EMBL" id="JAGKQM010000008">
    <property type="protein sequence ID" value="KAH0914803.1"/>
    <property type="molecule type" value="Genomic_DNA"/>
</dbReference>
<dbReference type="Gene3D" id="1.10.238.10">
    <property type="entry name" value="EF-hand"/>
    <property type="match status" value="3"/>
</dbReference>
<keyword evidence="2" id="KW-0106">Calcium</keyword>
<dbReference type="PANTHER" id="PTHR23048">
    <property type="entry name" value="MYOSIN LIGHT CHAIN 1, 3"/>
    <property type="match status" value="1"/>
</dbReference>
<name>A0ABQ8CCM9_BRANA</name>
<feature type="domain" description="EF-hand" evidence="3">
    <location>
        <begin position="143"/>
        <end position="176"/>
    </location>
</feature>
<dbReference type="InterPro" id="IPR050230">
    <property type="entry name" value="CALM/Myosin/TropC-like"/>
</dbReference>
<evidence type="ECO:0000259" key="3">
    <source>
        <dbReference type="PROSITE" id="PS50222"/>
    </source>
</evidence>
<dbReference type="CDD" id="cd00051">
    <property type="entry name" value="EFh"/>
    <property type="match status" value="1"/>
</dbReference>
<organism evidence="4 5">
    <name type="scientific">Brassica napus</name>
    <name type="common">Rape</name>
    <dbReference type="NCBI Taxonomy" id="3708"/>
    <lineage>
        <taxon>Eukaryota</taxon>
        <taxon>Viridiplantae</taxon>
        <taxon>Streptophyta</taxon>
        <taxon>Embryophyta</taxon>
        <taxon>Tracheophyta</taxon>
        <taxon>Spermatophyta</taxon>
        <taxon>Magnoliopsida</taxon>
        <taxon>eudicotyledons</taxon>
        <taxon>Gunneridae</taxon>
        <taxon>Pentapetalae</taxon>
        <taxon>rosids</taxon>
        <taxon>malvids</taxon>
        <taxon>Brassicales</taxon>
        <taxon>Brassicaceae</taxon>
        <taxon>Brassiceae</taxon>
        <taxon>Brassica</taxon>
    </lineage>
</organism>
<dbReference type="PROSITE" id="PS00018">
    <property type="entry name" value="EF_HAND_1"/>
    <property type="match status" value="2"/>
</dbReference>
<dbReference type="Proteomes" id="UP000824890">
    <property type="component" value="Unassembled WGS sequence"/>
</dbReference>
<keyword evidence="1" id="KW-0677">Repeat</keyword>
<evidence type="ECO:0000313" key="4">
    <source>
        <dbReference type="EMBL" id="KAH0914803.1"/>
    </source>
</evidence>
<accession>A0ABQ8CCM9</accession>
<feature type="non-terminal residue" evidence="4">
    <location>
        <position position="1"/>
    </location>
</feature>
<proteinExistence type="predicted"/>